<evidence type="ECO:0000313" key="6">
    <source>
        <dbReference type="EMBL" id="NIK87820.1"/>
    </source>
</evidence>
<dbReference type="PANTHER" id="PTHR11799">
    <property type="entry name" value="PARAOXONASE"/>
    <property type="match status" value="1"/>
</dbReference>
<dbReference type="InterPro" id="IPR011042">
    <property type="entry name" value="6-blade_b-propeller_TolB-like"/>
</dbReference>
<evidence type="ECO:0000256" key="3">
    <source>
        <dbReference type="ARBA" id="ARBA00023157"/>
    </source>
</evidence>
<dbReference type="SUPFAM" id="SSF63829">
    <property type="entry name" value="Calcium-dependent phosphotriesterase"/>
    <property type="match status" value="1"/>
</dbReference>
<evidence type="ECO:0008006" key="8">
    <source>
        <dbReference type="Google" id="ProtNLM"/>
    </source>
</evidence>
<dbReference type="GO" id="GO:0004064">
    <property type="term" value="F:arylesterase activity"/>
    <property type="evidence" value="ECO:0007669"/>
    <property type="project" value="InterPro"/>
</dbReference>
<organism evidence="6 7">
    <name type="scientific">Rhizomicrobium palustre</name>
    <dbReference type="NCBI Taxonomy" id="189966"/>
    <lineage>
        <taxon>Bacteria</taxon>
        <taxon>Pseudomonadati</taxon>
        <taxon>Pseudomonadota</taxon>
        <taxon>Alphaproteobacteria</taxon>
        <taxon>Micropepsales</taxon>
        <taxon>Micropepsaceae</taxon>
        <taxon>Rhizomicrobium</taxon>
    </lineage>
</organism>
<dbReference type="PANTHER" id="PTHR11799:SF12">
    <property type="entry name" value="PARAOXONASE-RELATED"/>
    <property type="match status" value="1"/>
</dbReference>
<evidence type="ECO:0000313" key="7">
    <source>
        <dbReference type="Proteomes" id="UP000570514"/>
    </source>
</evidence>
<dbReference type="Gene3D" id="2.120.10.30">
    <property type="entry name" value="TolB, C-terminal domain"/>
    <property type="match status" value="1"/>
</dbReference>
<name>A0A846MXT0_9PROT</name>
<dbReference type="InterPro" id="IPR002640">
    <property type="entry name" value="Arylesterase"/>
</dbReference>
<dbReference type="InterPro" id="IPR051288">
    <property type="entry name" value="Serum_paraoxonase/arylesterase"/>
</dbReference>
<evidence type="ECO:0000256" key="5">
    <source>
        <dbReference type="SAM" id="SignalP"/>
    </source>
</evidence>
<evidence type="ECO:0000256" key="2">
    <source>
        <dbReference type="ARBA" id="ARBA00022801"/>
    </source>
</evidence>
<dbReference type="AlphaFoldDB" id="A0A846MXT0"/>
<gene>
    <name evidence="6" type="ORF">FHS83_001138</name>
</gene>
<sequence>MKKSNRLRRIGATALAMVSVLGVAAAYRFANAQGLFNGVHETSPGQCRVLAGPVGDITANTKSAYIASGNALYVFDGGKLTKLSGTPKSFDVRAMALSRAVTGETYLRTVLTQDEGRFAIALFRVKPDAVEEVGRVTTDMLTDPAAIAAPDPERFYVVNRSESKTAFGRFLDNTLLLPRAHLMWFDGMKFVNVAEHLNTPSGLALSFDNARLFIAQDYPRSLVAIARNDFSGAVENPVALTLPSGPLHISTAPDDSLIVAARPKTGAAEVYRVSLENGAPKTATLLYAKKGEEIRAAAELNGTLLIGTDKSLVACAK</sequence>
<feature type="signal peptide" evidence="5">
    <location>
        <begin position="1"/>
        <end position="32"/>
    </location>
</feature>
<proteinExistence type="inferred from homology"/>
<evidence type="ECO:0000256" key="4">
    <source>
        <dbReference type="ARBA" id="ARBA00023180"/>
    </source>
</evidence>
<keyword evidence="7" id="KW-1185">Reference proteome</keyword>
<keyword evidence="5" id="KW-0732">Signal</keyword>
<feature type="chain" id="PRO_5032387730" description="SMP-30/Gluconolactonase/LRE-like region domain-containing protein" evidence="5">
    <location>
        <begin position="33"/>
        <end position="317"/>
    </location>
</feature>
<keyword evidence="4" id="KW-0325">Glycoprotein</keyword>
<dbReference type="EMBL" id="JAASRM010000001">
    <property type="protein sequence ID" value="NIK87820.1"/>
    <property type="molecule type" value="Genomic_DNA"/>
</dbReference>
<comment type="similarity">
    <text evidence="1">Belongs to the paraoxonase family.</text>
</comment>
<dbReference type="Proteomes" id="UP000570514">
    <property type="component" value="Unassembled WGS sequence"/>
</dbReference>
<dbReference type="Pfam" id="PF01731">
    <property type="entry name" value="Arylesterase"/>
    <property type="match status" value="1"/>
</dbReference>
<protein>
    <recommendedName>
        <fullName evidence="8">SMP-30/Gluconolactonase/LRE-like region domain-containing protein</fullName>
    </recommendedName>
</protein>
<accession>A0A846MXT0</accession>
<reference evidence="6 7" key="1">
    <citation type="submission" date="2020-03" db="EMBL/GenBank/DDBJ databases">
        <title>Genomic Encyclopedia of Type Strains, Phase IV (KMG-IV): sequencing the most valuable type-strain genomes for metagenomic binning, comparative biology and taxonomic classification.</title>
        <authorList>
            <person name="Goeker M."/>
        </authorList>
    </citation>
    <scope>NUCLEOTIDE SEQUENCE [LARGE SCALE GENOMIC DNA]</scope>
    <source>
        <strain evidence="6 7">DSM 19867</strain>
    </source>
</reference>
<evidence type="ECO:0000256" key="1">
    <source>
        <dbReference type="ARBA" id="ARBA00008595"/>
    </source>
</evidence>
<comment type="caution">
    <text evidence="6">The sequence shown here is derived from an EMBL/GenBank/DDBJ whole genome shotgun (WGS) entry which is preliminary data.</text>
</comment>
<dbReference type="RefSeq" id="WP_167081744.1">
    <property type="nucleotide sequence ID" value="NZ_BAAADC010000001.1"/>
</dbReference>
<keyword evidence="3" id="KW-1015">Disulfide bond</keyword>
<keyword evidence="2" id="KW-0378">Hydrolase</keyword>